<dbReference type="Gene3D" id="3.20.20.80">
    <property type="entry name" value="Glycosidases"/>
    <property type="match status" value="1"/>
</dbReference>
<dbReference type="RefSeq" id="WP_157802878.1">
    <property type="nucleotide sequence ID" value="NZ_PGFB01000003.1"/>
</dbReference>
<organism evidence="5 6">
    <name type="scientific">Compostimonas suwonensis</name>
    <dbReference type="NCBI Taxonomy" id="1048394"/>
    <lineage>
        <taxon>Bacteria</taxon>
        <taxon>Bacillati</taxon>
        <taxon>Actinomycetota</taxon>
        <taxon>Actinomycetes</taxon>
        <taxon>Micrococcales</taxon>
        <taxon>Microbacteriaceae</taxon>
        <taxon>Compostimonas</taxon>
    </lineage>
</organism>
<name>A0A2M9BVE9_9MICO</name>
<comment type="caution">
    <text evidence="5">The sequence shown here is derived from an EMBL/GenBank/DDBJ whole genome shotgun (WGS) entry which is preliminary data.</text>
</comment>
<keyword evidence="2" id="KW-0326">Glycosidase</keyword>
<gene>
    <name evidence="5" type="ORF">CLV54_1661</name>
</gene>
<evidence type="ECO:0000259" key="3">
    <source>
        <dbReference type="Pfam" id="PF02449"/>
    </source>
</evidence>
<evidence type="ECO:0000313" key="5">
    <source>
        <dbReference type="EMBL" id="PJJ61874.1"/>
    </source>
</evidence>
<dbReference type="Pfam" id="PF18120">
    <property type="entry name" value="DUF5597"/>
    <property type="match status" value="1"/>
</dbReference>
<dbReference type="Proteomes" id="UP000230161">
    <property type="component" value="Unassembled WGS sequence"/>
</dbReference>
<evidence type="ECO:0000313" key="6">
    <source>
        <dbReference type="Proteomes" id="UP000230161"/>
    </source>
</evidence>
<protein>
    <submittedName>
        <fullName evidence="5">Beta-galactosidase-like protein</fullName>
    </submittedName>
</protein>
<keyword evidence="6" id="KW-1185">Reference proteome</keyword>
<dbReference type="SUPFAM" id="SSF51445">
    <property type="entry name" value="(Trans)glycosidases"/>
    <property type="match status" value="1"/>
</dbReference>
<proteinExistence type="predicted"/>
<feature type="domain" description="DUF5597" evidence="4">
    <location>
        <begin position="373"/>
        <end position="493"/>
    </location>
</feature>
<sequence length="523" mass="55866">MPAPWLTAFAPYLLGAELHNSSASSPELIAERIGRVAGLGADVVLAPIAWELVEPEEGRFDVEIVDAMVATVREVGLRLIPLWFGSWKNGVSSYAPSWVQDDPARFPAVRTGDGRALAILSPFSHELGLAERTAFRQVMSRLAQLDPGKETVVAVQVENEVGVLGASRDHSEPAGRALAEPIPEVVLESLLRDRGVLRPRVREAVRVLEGAHRAPTWQDLLDGDPETDELFMAAGYARHIAAVASEGRGAYDVPMFVNAWLDSDEAPESIAFAGGNRPGLYPSGGPLVPVAPVWSALAPGLVLAPDIYHGDFAEWCRMFAAVNDGILLIPEMPPTVSSIADIHIALGEFGASLVSPFGADGLDSESEHAVALRGAYRALSNVRTPLGRAREAGRCIGFGIRADETIERALDDVVFRIGPDRADAPGSGPGGWGIVFREDDGTFVAIGSGYCLTVVSPASATVRGAQTGGYRDGVWRAFQFLNGDETNSATHVRMPHRDPGIAFPVDGSGELRIQCFSISEWTV</sequence>
<reference evidence="5 6" key="1">
    <citation type="submission" date="2017-11" db="EMBL/GenBank/DDBJ databases">
        <title>Genomic Encyclopedia of Archaeal and Bacterial Type Strains, Phase II (KMG-II): From Individual Species to Whole Genera.</title>
        <authorList>
            <person name="Goeker M."/>
        </authorList>
    </citation>
    <scope>NUCLEOTIDE SEQUENCE [LARGE SCALE GENOMIC DNA]</scope>
    <source>
        <strain evidence="5 6">DSM 25625</strain>
    </source>
</reference>
<dbReference type="EMBL" id="PGFB01000003">
    <property type="protein sequence ID" value="PJJ61874.1"/>
    <property type="molecule type" value="Genomic_DNA"/>
</dbReference>
<evidence type="ECO:0000256" key="2">
    <source>
        <dbReference type="ARBA" id="ARBA00023295"/>
    </source>
</evidence>
<dbReference type="Pfam" id="PF02449">
    <property type="entry name" value="Glyco_hydro_42"/>
    <property type="match status" value="1"/>
</dbReference>
<dbReference type="GO" id="GO:0004565">
    <property type="term" value="F:beta-galactosidase activity"/>
    <property type="evidence" value="ECO:0007669"/>
    <property type="project" value="InterPro"/>
</dbReference>
<dbReference type="InterPro" id="IPR013529">
    <property type="entry name" value="Glyco_hydro_42_N"/>
</dbReference>
<feature type="domain" description="Glycoside hydrolase family 42 N-terminal" evidence="3">
    <location>
        <begin position="29"/>
        <end position="175"/>
    </location>
</feature>
<evidence type="ECO:0000259" key="4">
    <source>
        <dbReference type="Pfam" id="PF18120"/>
    </source>
</evidence>
<keyword evidence="1" id="KW-0378">Hydrolase</keyword>
<accession>A0A2M9BVE9</accession>
<dbReference type="InterPro" id="IPR017853">
    <property type="entry name" value="GH"/>
</dbReference>
<evidence type="ECO:0000256" key="1">
    <source>
        <dbReference type="ARBA" id="ARBA00022801"/>
    </source>
</evidence>
<dbReference type="InterPro" id="IPR040719">
    <property type="entry name" value="DUF5597"/>
</dbReference>
<dbReference type="GO" id="GO:0005975">
    <property type="term" value="P:carbohydrate metabolic process"/>
    <property type="evidence" value="ECO:0007669"/>
    <property type="project" value="InterPro"/>
</dbReference>
<dbReference type="OrthoDB" id="9800974at2"/>
<dbReference type="AlphaFoldDB" id="A0A2M9BVE9"/>
<dbReference type="GO" id="GO:0009341">
    <property type="term" value="C:beta-galactosidase complex"/>
    <property type="evidence" value="ECO:0007669"/>
    <property type="project" value="InterPro"/>
</dbReference>